<evidence type="ECO:0000313" key="4">
    <source>
        <dbReference type="EMBL" id="SCM22076.1"/>
    </source>
</evidence>
<evidence type="ECO:0000256" key="2">
    <source>
        <dbReference type="SAM" id="Phobius"/>
    </source>
</evidence>
<evidence type="ECO:0000256" key="1">
    <source>
        <dbReference type="ARBA" id="ARBA00022801"/>
    </source>
</evidence>
<dbReference type="InterPro" id="IPR044150">
    <property type="entry name" value="HDAC_classIV"/>
</dbReference>
<protein>
    <submittedName>
        <fullName evidence="4">Histone deacetylase, putative</fullName>
    </submittedName>
</protein>
<evidence type="ECO:0000313" key="5">
    <source>
        <dbReference type="Proteomes" id="UP000507536"/>
    </source>
</evidence>
<dbReference type="CDD" id="cd09993">
    <property type="entry name" value="HDAC_classIV"/>
    <property type="match status" value="1"/>
</dbReference>
<dbReference type="GO" id="GO:0016787">
    <property type="term" value="F:hydrolase activity"/>
    <property type="evidence" value="ECO:0007669"/>
    <property type="project" value="UniProtKB-KW"/>
</dbReference>
<sequence length="489" mass="57459">MVIGIIWNSLIAFFNVAIQGWYVKMYLAYFVMAFILFEFVWITLELKQKHSNKRIAKFSSFTNVILVDKKNKNYNSRIWQNVEKNKIENLIDLHTEQLAHNCVKNGMNILCHSLYKRNNQMWEPPHEVNNENEILFLDIQKEIFKTCENSFNENIYENIFKNQKKYCNNSKNPPYVYHPIYSSVERKVKDPNRHAYTHRFKLNKYKNIFNYLNKKGECIYENNYIIPSCDISKIKKSIFTIHSPNFINKMFNIIKNNEEIKLYELDLFSDLIIRYLIEINGTVLSSLLALKHSMCMHIGGGNHHSKRDKGDGFCIFNDISIAIDFLLLYKIVKNVIILDVDVHQGDGTAEIFQNHKHVKTISLHCKDNYPFVKKKSTIDIELNSYMKDEEYLRIYQTILNNIKPQKQSIIFYLAGVDISKDDDLGLLLISDHGIYTRDYMTYQMAFKNKIPIVTLLSGGYNECDQTLSEKHALTFRAAKAAWATRREHG</sequence>
<dbReference type="PANTHER" id="PTHR10625">
    <property type="entry name" value="HISTONE DEACETYLASE HDAC1-RELATED"/>
    <property type="match status" value="1"/>
</dbReference>
<dbReference type="Gene3D" id="3.40.800.20">
    <property type="entry name" value="Histone deacetylase domain"/>
    <property type="match status" value="1"/>
</dbReference>
<proteinExistence type="predicted"/>
<evidence type="ECO:0000259" key="3">
    <source>
        <dbReference type="Pfam" id="PF00850"/>
    </source>
</evidence>
<feature type="domain" description="Histone deacetylase" evidence="3">
    <location>
        <begin position="198"/>
        <end position="462"/>
    </location>
</feature>
<gene>
    <name evidence="4" type="ORF">PCHDS_000267200</name>
</gene>
<dbReference type="Proteomes" id="UP000507536">
    <property type="component" value="Chromosome 11"/>
</dbReference>
<dbReference type="InterPro" id="IPR037138">
    <property type="entry name" value="His_deacetylse_dom_sf"/>
</dbReference>
<dbReference type="InterPro" id="IPR023696">
    <property type="entry name" value="Ureohydrolase_dom_sf"/>
</dbReference>
<keyword evidence="2" id="KW-0472">Membrane</keyword>
<dbReference type="Pfam" id="PF00850">
    <property type="entry name" value="Hist_deacetyl"/>
    <property type="match status" value="1"/>
</dbReference>
<reference evidence="4 5" key="1">
    <citation type="submission" date="2016-08" db="EMBL/GenBank/DDBJ databases">
        <authorList>
            <consortium name="Pathogen Informatics"/>
        </authorList>
    </citation>
    <scope>NUCLEOTIDE SEQUENCE [LARGE SCALE GENOMIC DNA]</scope>
    <source>
        <strain evidence="4 5">DS</strain>
    </source>
</reference>
<dbReference type="SUPFAM" id="SSF52768">
    <property type="entry name" value="Arginase/deacetylase"/>
    <property type="match status" value="1"/>
</dbReference>
<dbReference type="GO" id="GO:0000118">
    <property type="term" value="C:histone deacetylase complex"/>
    <property type="evidence" value="ECO:0007669"/>
    <property type="project" value="TreeGrafter"/>
</dbReference>
<name>A0A1C6YFW3_PLACE</name>
<keyword evidence="2" id="KW-0812">Transmembrane</keyword>
<organism evidence="4 5">
    <name type="scientific">Plasmodium chabaudi adami</name>
    <dbReference type="NCBI Taxonomy" id="5826"/>
    <lineage>
        <taxon>Eukaryota</taxon>
        <taxon>Sar</taxon>
        <taxon>Alveolata</taxon>
        <taxon>Apicomplexa</taxon>
        <taxon>Aconoidasida</taxon>
        <taxon>Haemosporida</taxon>
        <taxon>Plasmodiidae</taxon>
        <taxon>Plasmodium</taxon>
        <taxon>Plasmodium (Vinckeia)</taxon>
    </lineage>
</organism>
<keyword evidence="2" id="KW-1133">Transmembrane helix</keyword>
<dbReference type="GO" id="GO:0040029">
    <property type="term" value="P:epigenetic regulation of gene expression"/>
    <property type="evidence" value="ECO:0007669"/>
    <property type="project" value="TreeGrafter"/>
</dbReference>
<dbReference type="EMBL" id="LT608191">
    <property type="protein sequence ID" value="SCM22076.1"/>
    <property type="molecule type" value="Genomic_DNA"/>
</dbReference>
<feature type="transmembrane region" description="Helical" evidence="2">
    <location>
        <begin position="26"/>
        <end position="44"/>
    </location>
</feature>
<accession>A0A1C6YFW3</accession>
<keyword evidence="1" id="KW-0378">Hydrolase</keyword>
<dbReference type="InterPro" id="IPR000286">
    <property type="entry name" value="HDACs"/>
</dbReference>
<dbReference type="AlphaFoldDB" id="A0A1C6YFW3"/>
<dbReference type="InterPro" id="IPR023801">
    <property type="entry name" value="His_deacetylse_dom"/>
</dbReference>
<dbReference type="GO" id="GO:0004407">
    <property type="term" value="F:histone deacetylase activity"/>
    <property type="evidence" value="ECO:0007669"/>
    <property type="project" value="InterPro"/>
</dbReference>
<dbReference type="PRINTS" id="PR01270">
    <property type="entry name" value="HDASUPER"/>
</dbReference>
<dbReference type="PANTHER" id="PTHR10625:SF23">
    <property type="entry name" value="HISTONE DEACETYLASE 11"/>
    <property type="match status" value="1"/>
</dbReference>